<sequence>MTLDKEAATVTAPTLGLELDHIVLVAQDVERTVAFYTDILGGTPHRLAEWRSGSALYPSVLFGPWKINIHPAETPAAPRAVSPRAGAADFCLRFPRPVAEAIELLTNANVPIVHGPAKEECAREWRTSVYFRDPDGCLVEFACELEEGP</sequence>
<dbReference type="Proteomes" id="UP000306628">
    <property type="component" value="Unassembled WGS sequence"/>
</dbReference>
<protein>
    <submittedName>
        <fullName evidence="2">VOC family protein</fullName>
    </submittedName>
</protein>
<dbReference type="InterPro" id="IPR050383">
    <property type="entry name" value="GlyoxalaseI/FosfomycinResist"/>
</dbReference>
<dbReference type="AlphaFoldDB" id="A0A5S4FUD6"/>
<accession>A0A5S4FUD6</accession>
<organism evidence="2 3">
    <name type="scientific">Nonomuraea zeae</name>
    <dbReference type="NCBI Taxonomy" id="1642303"/>
    <lineage>
        <taxon>Bacteria</taxon>
        <taxon>Bacillati</taxon>
        <taxon>Actinomycetota</taxon>
        <taxon>Actinomycetes</taxon>
        <taxon>Streptosporangiales</taxon>
        <taxon>Streptosporangiaceae</taxon>
        <taxon>Nonomuraea</taxon>
    </lineage>
</organism>
<proteinExistence type="predicted"/>
<dbReference type="EMBL" id="VCKX01000241">
    <property type="protein sequence ID" value="TMR24376.1"/>
    <property type="molecule type" value="Genomic_DNA"/>
</dbReference>
<dbReference type="Pfam" id="PF00903">
    <property type="entry name" value="Glyoxalase"/>
    <property type="match status" value="1"/>
</dbReference>
<dbReference type="InterPro" id="IPR037523">
    <property type="entry name" value="VOC_core"/>
</dbReference>
<name>A0A5S4FUD6_9ACTN</name>
<dbReference type="Gene3D" id="3.10.180.10">
    <property type="entry name" value="2,3-Dihydroxybiphenyl 1,2-Dioxygenase, domain 1"/>
    <property type="match status" value="1"/>
</dbReference>
<dbReference type="SUPFAM" id="SSF54593">
    <property type="entry name" value="Glyoxalase/Bleomycin resistance protein/Dihydroxybiphenyl dioxygenase"/>
    <property type="match status" value="1"/>
</dbReference>
<feature type="domain" description="VOC" evidence="1">
    <location>
        <begin position="18"/>
        <end position="144"/>
    </location>
</feature>
<dbReference type="PANTHER" id="PTHR21366">
    <property type="entry name" value="GLYOXALASE FAMILY PROTEIN"/>
    <property type="match status" value="1"/>
</dbReference>
<gene>
    <name evidence="2" type="ORF">ETD85_46645</name>
</gene>
<dbReference type="OrthoDB" id="9789841at2"/>
<reference evidence="2 3" key="1">
    <citation type="submission" date="2019-05" db="EMBL/GenBank/DDBJ databases">
        <title>Draft genome sequence of Nonomuraea zeae DSM 100528.</title>
        <authorList>
            <person name="Saricaoglu S."/>
            <person name="Isik K."/>
        </authorList>
    </citation>
    <scope>NUCLEOTIDE SEQUENCE [LARGE SCALE GENOMIC DNA]</scope>
    <source>
        <strain evidence="2 3">DSM 100528</strain>
    </source>
</reference>
<comment type="caution">
    <text evidence="2">The sequence shown here is derived from an EMBL/GenBank/DDBJ whole genome shotgun (WGS) entry which is preliminary data.</text>
</comment>
<evidence type="ECO:0000313" key="2">
    <source>
        <dbReference type="EMBL" id="TMR24376.1"/>
    </source>
</evidence>
<dbReference type="PANTHER" id="PTHR21366:SF14">
    <property type="entry name" value="GLYOXALASE DOMAIN-CONTAINING PROTEIN 5"/>
    <property type="match status" value="1"/>
</dbReference>
<dbReference type="InterPro" id="IPR004360">
    <property type="entry name" value="Glyas_Fos-R_dOase_dom"/>
</dbReference>
<evidence type="ECO:0000313" key="3">
    <source>
        <dbReference type="Proteomes" id="UP000306628"/>
    </source>
</evidence>
<dbReference type="InterPro" id="IPR029068">
    <property type="entry name" value="Glyas_Bleomycin-R_OHBP_Dase"/>
</dbReference>
<evidence type="ECO:0000259" key="1">
    <source>
        <dbReference type="PROSITE" id="PS51819"/>
    </source>
</evidence>
<keyword evidence="3" id="KW-1185">Reference proteome</keyword>
<dbReference type="PROSITE" id="PS51819">
    <property type="entry name" value="VOC"/>
    <property type="match status" value="1"/>
</dbReference>